<protein>
    <submittedName>
        <fullName evidence="1">Uncharacterized protein</fullName>
    </submittedName>
</protein>
<evidence type="ECO:0000313" key="2">
    <source>
        <dbReference type="Proteomes" id="UP001206925"/>
    </source>
</evidence>
<dbReference type="AlphaFoldDB" id="A0AAD5BMM0"/>
<organism evidence="1 2">
    <name type="scientific">Ambrosia artemisiifolia</name>
    <name type="common">Common ragweed</name>
    <dbReference type="NCBI Taxonomy" id="4212"/>
    <lineage>
        <taxon>Eukaryota</taxon>
        <taxon>Viridiplantae</taxon>
        <taxon>Streptophyta</taxon>
        <taxon>Embryophyta</taxon>
        <taxon>Tracheophyta</taxon>
        <taxon>Spermatophyta</taxon>
        <taxon>Magnoliopsida</taxon>
        <taxon>eudicotyledons</taxon>
        <taxon>Gunneridae</taxon>
        <taxon>Pentapetalae</taxon>
        <taxon>asterids</taxon>
        <taxon>campanulids</taxon>
        <taxon>Asterales</taxon>
        <taxon>Asteraceae</taxon>
        <taxon>Asteroideae</taxon>
        <taxon>Heliantheae alliance</taxon>
        <taxon>Heliantheae</taxon>
        <taxon>Ambrosia</taxon>
    </lineage>
</organism>
<gene>
    <name evidence="1" type="ORF">M8C21_019161</name>
</gene>
<name>A0AAD5BMM0_AMBAR</name>
<accession>A0AAD5BMM0</accession>
<comment type="caution">
    <text evidence="1">The sequence shown here is derived from an EMBL/GenBank/DDBJ whole genome shotgun (WGS) entry which is preliminary data.</text>
</comment>
<proteinExistence type="predicted"/>
<evidence type="ECO:0000313" key="1">
    <source>
        <dbReference type="EMBL" id="KAI7725063.1"/>
    </source>
</evidence>
<keyword evidence="2" id="KW-1185">Reference proteome</keyword>
<dbReference type="Proteomes" id="UP001206925">
    <property type="component" value="Unassembled WGS sequence"/>
</dbReference>
<dbReference type="EMBL" id="JAMZMK010012076">
    <property type="protein sequence ID" value="KAI7725063.1"/>
    <property type="molecule type" value="Genomic_DNA"/>
</dbReference>
<sequence>MQGLYCNPRLAVVINHRSCLKTRAFSSDSSNQSRGGLPRFFSDGSGVRVQGDEFWHMTKVLRLNTDDR</sequence>
<reference evidence="1" key="1">
    <citation type="submission" date="2022-06" db="EMBL/GenBank/DDBJ databases">
        <title>Uncovering the hologenomic basis of an extraordinary plant invasion.</title>
        <authorList>
            <person name="Bieker V.C."/>
            <person name="Martin M.D."/>
            <person name="Gilbert T."/>
            <person name="Hodgins K."/>
            <person name="Battlay P."/>
            <person name="Petersen B."/>
            <person name="Wilson J."/>
        </authorList>
    </citation>
    <scope>NUCLEOTIDE SEQUENCE</scope>
    <source>
        <strain evidence="1">AA19_3_7</strain>
        <tissue evidence="1">Leaf</tissue>
    </source>
</reference>